<proteinExistence type="predicted"/>
<reference evidence="2 3" key="1">
    <citation type="journal article" date="2016" name="Mol. Biol. Evol.">
        <title>Comparative Genomics of Early-Diverging Mushroom-Forming Fungi Provides Insights into the Origins of Lignocellulose Decay Capabilities.</title>
        <authorList>
            <person name="Nagy L.G."/>
            <person name="Riley R."/>
            <person name="Tritt A."/>
            <person name="Adam C."/>
            <person name="Daum C."/>
            <person name="Floudas D."/>
            <person name="Sun H."/>
            <person name="Yadav J.S."/>
            <person name="Pangilinan J."/>
            <person name="Larsson K.H."/>
            <person name="Matsuura K."/>
            <person name="Barry K."/>
            <person name="Labutti K."/>
            <person name="Kuo R."/>
            <person name="Ohm R.A."/>
            <person name="Bhattacharya S.S."/>
            <person name="Shirouzu T."/>
            <person name="Yoshinaga Y."/>
            <person name="Martin F.M."/>
            <person name="Grigoriev I.V."/>
            <person name="Hibbett D.S."/>
        </authorList>
    </citation>
    <scope>NUCLEOTIDE SEQUENCE [LARGE SCALE GENOMIC DNA]</scope>
    <source>
        <strain evidence="2 3">HHB12029</strain>
    </source>
</reference>
<accession>A0A165P403</accession>
<protein>
    <submittedName>
        <fullName evidence="2">Uncharacterized protein</fullName>
    </submittedName>
</protein>
<gene>
    <name evidence="2" type="ORF">EXIGLDRAFT_717186</name>
</gene>
<evidence type="ECO:0000313" key="3">
    <source>
        <dbReference type="Proteomes" id="UP000077266"/>
    </source>
</evidence>
<dbReference type="InParanoid" id="A0A165P403"/>
<feature type="chain" id="PRO_5007863734" evidence="1">
    <location>
        <begin position="20"/>
        <end position="148"/>
    </location>
</feature>
<dbReference type="Proteomes" id="UP000077266">
    <property type="component" value="Unassembled WGS sequence"/>
</dbReference>
<dbReference type="EMBL" id="KV425892">
    <property type="protein sequence ID" value="KZW01608.1"/>
    <property type="molecule type" value="Genomic_DNA"/>
</dbReference>
<sequence length="148" mass="14876">MIVAPVLAVLAAFVSSALAAPAGCGAARFQSGMYGPSNQVSVAVTIPAKPGQTVTGTIVDLATCAPFSGSPAIVTVKGGVLDADTDWSDPESAMSGTTVNNANTVSFVAEVPNGSQHLTTDISAAFTGGTLANFNYVFQNVGVMYTLE</sequence>
<keyword evidence="3" id="KW-1185">Reference proteome</keyword>
<name>A0A165P403_EXIGL</name>
<evidence type="ECO:0000256" key="1">
    <source>
        <dbReference type="SAM" id="SignalP"/>
    </source>
</evidence>
<feature type="signal peptide" evidence="1">
    <location>
        <begin position="1"/>
        <end position="19"/>
    </location>
</feature>
<dbReference type="AlphaFoldDB" id="A0A165P403"/>
<evidence type="ECO:0000313" key="2">
    <source>
        <dbReference type="EMBL" id="KZW01608.1"/>
    </source>
</evidence>
<organism evidence="2 3">
    <name type="scientific">Exidia glandulosa HHB12029</name>
    <dbReference type="NCBI Taxonomy" id="1314781"/>
    <lineage>
        <taxon>Eukaryota</taxon>
        <taxon>Fungi</taxon>
        <taxon>Dikarya</taxon>
        <taxon>Basidiomycota</taxon>
        <taxon>Agaricomycotina</taxon>
        <taxon>Agaricomycetes</taxon>
        <taxon>Auriculariales</taxon>
        <taxon>Exidiaceae</taxon>
        <taxon>Exidia</taxon>
    </lineage>
</organism>
<dbReference type="OrthoDB" id="3049030at2759"/>
<keyword evidence="1" id="KW-0732">Signal</keyword>